<comment type="caution">
    <text evidence="3">The sequence shown here is derived from an EMBL/GenBank/DDBJ whole genome shotgun (WGS) entry which is preliminary data.</text>
</comment>
<proteinExistence type="predicted"/>
<reference evidence="3 4" key="1">
    <citation type="submission" date="2017-09" db="EMBL/GenBank/DDBJ databases">
        <title>Draft Genome Sequence of Corynebacterium accolens AH4003.</title>
        <authorList>
            <person name="Chen Y."/>
            <person name="Oosthuysen W.F."/>
            <person name="Kelley S."/>
            <person name="Horswill A."/>
        </authorList>
    </citation>
    <scope>NUCLEOTIDE SEQUENCE [LARGE SCALE GENOMIC DNA]</scope>
    <source>
        <strain evidence="3 4">AH4003</strain>
    </source>
</reference>
<evidence type="ECO:0000313" key="4">
    <source>
        <dbReference type="Proteomes" id="UP000218690"/>
    </source>
</evidence>
<name>A0A2A4AKC1_9CORY</name>
<keyword evidence="1" id="KW-0808">Transferase</keyword>
<dbReference type="PANTHER" id="PTHR19136">
    <property type="entry name" value="MOLYBDENUM COFACTOR GUANYLYLTRANSFERASE"/>
    <property type="match status" value="1"/>
</dbReference>
<dbReference type="Pfam" id="PF12804">
    <property type="entry name" value="NTP_transf_3"/>
    <property type="match status" value="1"/>
</dbReference>
<evidence type="ECO:0000259" key="2">
    <source>
        <dbReference type="Pfam" id="PF12804"/>
    </source>
</evidence>
<dbReference type="SUPFAM" id="SSF53448">
    <property type="entry name" value="Nucleotide-diphospho-sugar transferases"/>
    <property type="match status" value="1"/>
</dbReference>
<organism evidence="3 4">
    <name type="scientific">Corynebacterium accolens</name>
    <dbReference type="NCBI Taxonomy" id="38284"/>
    <lineage>
        <taxon>Bacteria</taxon>
        <taxon>Bacillati</taxon>
        <taxon>Actinomycetota</taxon>
        <taxon>Actinomycetes</taxon>
        <taxon>Mycobacteriales</taxon>
        <taxon>Corynebacteriaceae</taxon>
        <taxon>Corynebacterium</taxon>
    </lineage>
</organism>
<gene>
    <name evidence="3" type="ORF">COM45_06040</name>
</gene>
<evidence type="ECO:0000313" key="3">
    <source>
        <dbReference type="EMBL" id="PCC82921.1"/>
    </source>
</evidence>
<evidence type="ECO:0000256" key="1">
    <source>
        <dbReference type="ARBA" id="ARBA00022679"/>
    </source>
</evidence>
<dbReference type="InterPro" id="IPR025877">
    <property type="entry name" value="MobA-like_NTP_Trfase"/>
</dbReference>
<protein>
    <submittedName>
        <fullName evidence="3">Molybdopterin-guanine dinucleotide biosynthesis protein MobA</fullName>
    </submittedName>
</protein>
<dbReference type="GO" id="GO:0016779">
    <property type="term" value="F:nucleotidyltransferase activity"/>
    <property type="evidence" value="ECO:0007669"/>
    <property type="project" value="TreeGrafter"/>
</dbReference>
<dbReference type="InterPro" id="IPR029044">
    <property type="entry name" value="Nucleotide-diphossugar_trans"/>
</dbReference>
<accession>A0A2A4AKC1</accession>
<dbReference type="PANTHER" id="PTHR19136:SF81">
    <property type="entry name" value="MOLYBDENUM COFACTOR GUANYLYLTRANSFERASE"/>
    <property type="match status" value="1"/>
</dbReference>
<feature type="domain" description="MobA-like NTP transferase" evidence="2">
    <location>
        <begin position="11"/>
        <end position="170"/>
    </location>
</feature>
<dbReference type="Proteomes" id="UP000218690">
    <property type="component" value="Unassembled WGS sequence"/>
</dbReference>
<dbReference type="EMBL" id="NWBP01000021">
    <property type="protein sequence ID" value="PCC82921.1"/>
    <property type="molecule type" value="Genomic_DNA"/>
</dbReference>
<dbReference type="Gene3D" id="3.90.550.10">
    <property type="entry name" value="Spore Coat Polysaccharide Biosynthesis Protein SpsA, Chain A"/>
    <property type="match status" value="1"/>
</dbReference>
<dbReference type="AlphaFoldDB" id="A0A2A4AKC1"/>
<sequence>MLNYKPHELGVIILAGGHGTRMGGRDKGSVRVRGERLVDVVRRQLPYGAPVCVVSPFPLGLPQVCENPLFGGPAAGIAAGLKNLEARSLAPLRYIAVLSVDAPDSPQMLPKLLEKLAACEAQSSIPSVAAALSGDFIQPLCALWHYNGLRQAVDSFDCLHNKSARRLLHAVPRLIAVPGTGAEEDYDTLAELAEWERRRAMTTARPQSFRAGPFQPRS</sequence>